<evidence type="ECO:0000313" key="1">
    <source>
        <dbReference type="EMBL" id="KDN96518.1"/>
    </source>
</evidence>
<protein>
    <submittedName>
        <fullName evidence="1">Uncharacterized protein</fullName>
    </submittedName>
</protein>
<evidence type="ECO:0000313" key="2">
    <source>
        <dbReference type="Proteomes" id="UP000027341"/>
    </source>
</evidence>
<dbReference type="RefSeq" id="WP_029912836.1">
    <property type="nucleotide sequence ID" value="NZ_AP020335.1"/>
</dbReference>
<dbReference type="EMBL" id="JMIU01000001">
    <property type="protein sequence ID" value="KDN96518.1"/>
    <property type="molecule type" value="Genomic_DNA"/>
</dbReference>
<reference evidence="1 2" key="1">
    <citation type="submission" date="2014-04" db="EMBL/GenBank/DDBJ databases">
        <title>Draft genome sequence of Hydrogenovibrio marinus MH-110, a model organism for aerobic H2 metabolism.</title>
        <authorList>
            <person name="Cha H.J."/>
            <person name="Jo B.H."/>
            <person name="Hwang B.H."/>
        </authorList>
    </citation>
    <scope>NUCLEOTIDE SEQUENCE [LARGE SCALE GENOMIC DNA]</scope>
    <source>
        <strain evidence="1 2">MH-110</strain>
    </source>
</reference>
<organism evidence="1 2">
    <name type="scientific">Hydrogenovibrio marinus</name>
    <dbReference type="NCBI Taxonomy" id="28885"/>
    <lineage>
        <taxon>Bacteria</taxon>
        <taxon>Pseudomonadati</taxon>
        <taxon>Pseudomonadota</taxon>
        <taxon>Gammaproteobacteria</taxon>
        <taxon>Thiotrichales</taxon>
        <taxon>Piscirickettsiaceae</taxon>
        <taxon>Hydrogenovibrio</taxon>
    </lineage>
</organism>
<comment type="caution">
    <text evidence="1">The sequence shown here is derived from an EMBL/GenBank/DDBJ whole genome shotgun (WGS) entry which is preliminary data.</text>
</comment>
<sequence>MKKLFLVFLAVSALQLTGCSTMMTKENNNKIVSGYYVKLDNDKRITDKVINLSFEVSKEANLRGFELSKLESDVRDDLISKGITLSPTGRKVTVRLNSLKLWKNNFRKSNSYSNGISDGVGDALGLGLAARVVGGLVENKVNKSMQSTKPELNCTEDCSPEMNFSIIADNYETNVHLRAVGKVSYYYSYIRNFTERAVVEFFEPK</sequence>
<dbReference type="AlphaFoldDB" id="A0A066ZRS7"/>
<gene>
    <name evidence="1" type="ORF">EI16_09670</name>
</gene>
<keyword evidence="2" id="KW-1185">Reference proteome</keyword>
<name>A0A066ZRS7_HYDMR</name>
<dbReference type="Proteomes" id="UP000027341">
    <property type="component" value="Unassembled WGS sequence"/>
</dbReference>
<proteinExistence type="predicted"/>
<accession>A0A066ZRS7</accession>